<comment type="caution">
    <text evidence="1">The sequence shown here is derived from an EMBL/GenBank/DDBJ whole genome shotgun (WGS) entry which is preliminary data.</text>
</comment>
<dbReference type="RefSeq" id="WP_188531582.1">
    <property type="nucleotide sequence ID" value="NZ_BMGR01000008.1"/>
</dbReference>
<dbReference type="Proteomes" id="UP000644756">
    <property type="component" value="Unassembled WGS sequence"/>
</dbReference>
<gene>
    <name evidence="1" type="primary">yhaZ</name>
    <name evidence="1" type="ORF">GCM10010916_27040</name>
</gene>
<protein>
    <recommendedName>
        <fullName evidence="3">DNA alkylation repair protein</fullName>
    </recommendedName>
</protein>
<dbReference type="Pfam" id="PF08713">
    <property type="entry name" value="DNA_alkylation"/>
    <property type="match status" value="1"/>
</dbReference>
<accession>A0A917D4Y3</accession>
<sequence length="360" mass="40825">MAELIKDVFTGGFINELGTRMQQAYPPFRPADFHAAVRGEGWDEAAFKQRIRIISLALAEQLPESFPEAVEVIKEASVFFHGLPHLVFPDYVELKGLEHPEEAIQALSFLTPGSSSEFAVRPFILRYPKRMFEQLRQWSASDNEHVRRLASEGCRPRLPWAMSLQPLKKDPSPILAVLSALKEDPSLYVRKSVANNLNDISKDHPELVLNLARQWWGKNPFTDWIIRHGCRTLLKQCHPDALLFFGFHTPQGIIVEKFAAAPDAIRMGEEIHFIFDIVNDSGQLQKLRIEYGIDFVKANGGLSRKLFKLSEKGYGPGRTSLKGKHSFQFITTRKYYPGEHRITLIINGEEVAGSTFLVSI</sequence>
<reference evidence="1" key="1">
    <citation type="journal article" date="2014" name="Int. J. Syst. Evol. Microbiol.">
        <title>Complete genome sequence of Corynebacterium casei LMG S-19264T (=DSM 44701T), isolated from a smear-ripened cheese.</title>
        <authorList>
            <consortium name="US DOE Joint Genome Institute (JGI-PGF)"/>
            <person name="Walter F."/>
            <person name="Albersmeier A."/>
            <person name="Kalinowski J."/>
            <person name="Ruckert C."/>
        </authorList>
    </citation>
    <scope>NUCLEOTIDE SEQUENCE</scope>
    <source>
        <strain evidence="1">CGMCC 1.12987</strain>
    </source>
</reference>
<organism evidence="1 2">
    <name type="scientific">Paenibacillus abyssi</name>
    <dbReference type="NCBI Taxonomy" id="1340531"/>
    <lineage>
        <taxon>Bacteria</taxon>
        <taxon>Bacillati</taxon>
        <taxon>Bacillota</taxon>
        <taxon>Bacilli</taxon>
        <taxon>Bacillales</taxon>
        <taxon>Paenibacillaceae</taxon>
        <taxon>Paenibacillus</taxon>
    </lineage>
</organism>
<reference evidence="1" key="2">
    <citation type="submission" date="2020-09" db="EMBL/GenBank/DDBJ databases">
        <authorList>
            <person name="Sun Q."/>
            <person name="Zhou Y."/>
        </authorList>
    </citation>
    <scope>NUCLEOTIDE SEQUENCE</scope>
    <source>
        <strain evidence="1">CGMCC 1.12987</strain>
    </source>
</reference>
<dbReference type="AlphaFoldDB" id="A0A917D4Y3"/>
<dbReference type="InterPro" id="IPR016024">
    <property type="entry name" value="ARM-type_fold"/>
</dbReference>
<evidence type="ECO:0000313" key="1">
    <source>
        <dbReference type="EMBL" id="GGG08792.1"/>
    </source>
</evidence>
<evidence type="ECO:0008006" key="3">
    <source>
        <dbReference type="Google" id="ProtNLM"/>
    </source>
</evidence>
<dbReference type="SUPFAM" id="SSF48371">
    <property type="entry name" value="ARM repeat"/>
    <property type="match status" value="1"/>
</dbReference>
<evidence type="ECO:0000313" key="2">
    <source>
        <dbReference type="Proteomes" id="UP000644756"/>
    </source>
</evidence>
<name>A0A917D4Y3_9BACL</name>
<dbReference type="Gene3D" id="1.25.40.290">
    <property type="entry name" value="ARM repeat domains"/>
    <property type="match status" value="1"/>
</dbReference>
<dbReference type="EMBL" id="BMGR01000008">
    <property type="protein sequence ID" value="GGG08792.1"/>
    <property type="molecule type" value="Genomic_DNA"/>
</dbReference>
<keyword evidence="2" id="KW-1185">Reference proteome</keyword>
<proteinExistence type="predicted"/>
<dbReference type="InterPro" id="IPR014825">
    <property type="entry name" value="DNA_alkylation"/>
</dbReference>